<sequence>MMKLNILSKILIFFVFTIVLSCNKEESLNNDFVIYSTNTKKENIEFFWKDDQNHPLKSIQNLKKYLNTKNKDLKFAMNGGMFIQNNIPKGLYIENFKILNPIDTLSGEGNFYLKPNGVFYITKSNESAIVSTEHFKQNSNMKFATQSGPLLIINENINPVFQKNSNNLNIRNGVGIMKNGDLIFAMSKKKINFYNFALLFKNLGCKNALYLDGFVSRTYFPEEKWIQEDGDFGVMIGITKGK</sequence>
<protein>
    <submittedName>
        <fullName evidence="2">Phosphodiester glycosidase family protein</fullName>
    </submittedName>
</protein>
<dbReference type="InterPro" id="IPR018711">
    <property type="entry name" value="NAGPA"/>
</dbReference>
<dbReference type="Proteomes" id="UP001500353">
    <property type="component" value="Unassembled WGS sequence"/>
</dbReference>
<keyword evidence="2" id="KW-0326">Glycosidase</keyword>
<dbReference type="GO" id="GO:0016798">
    <property type="term" value="F:hydrolase activity, acting on glycosyl bonds"/>
    <property type="evidence" value="ECO:0007669"/>
    <property type="project" value="UniProtKB-KW"/>
</dbReference>
<accession>A0ABP9MIE8</accession>
<evidence type="ECO:0000313" key="3">
    <source>
        <dbReference type="Proteomes" id="UP001500353"/>
    </source>
</evidence>
<keyword evidence="3" id="KW-1185">Reference proteome</keyword>
<feature type="domain" description="Phosphodiester glycosidase" evidence="1">
    <location>
        <begin position="73"/>
        <end position="223"/>
    </location>
</feature>
<dbReference type="PROSITE" id="PS51257">
    <property type="entry name" value="PROKAR_LIPOPROTEIN"/>
    <property type="match status" value="1"/>
</dbReference>
<reference evidence="3" key="1">
    <citation type="journal article" date="2019" name="Int. J. Syst. Evol. Microbiol.">
        <title>The Global Catalogue of Microorganisms (GCM) 10K type strain sequencing project: providing services to taxonomists for standard genome sequencing and annotation.</title>
        <authorList>
            <consortium name="The Broad Institute Genomics Platform"/>
            <consortium name="The Broad Institute Genome Sequencing Center for Infectious Disease"/>
            <person name="Wu L."/>
            <person name="Ma J."/>
        </authorList>
    </citation>
    <scope>NUCLEOTIDE SEQUENCE [LARGE SCALE GENOMIC DNA]</scope>
    <source>
        <strain evidence="3">JCM 18019</strain>
    </source>
</reference>
<dbReference type="EMBL" id="BAABHX010000005">
    <property type="protein sequence ID" value="GAA5097068.1"/>
    <property type="molecule type" value="Genomic_DNA"/>
</dbReference>
<dbReference type="Pfam" id="PF09992">
    <property type="entry name" value="NAGPA"/>
    <property type="match status" value="1"/>
</dbReference>
<organism evidence="2 3">
    <name type="scientific">Chryseobacterium ginsengisoli</name>
    <dbReference type="NCBI Taxonomy" id="363853"/>
    <lineage>
        <taxon>Bacteria</taxon>
        <taxon>Pseudomonadati</taxon>
        <taxon>Bacteroidota</taxon>
        <taxon>Flavobacteriia</taxon>
        <taxon>Flavobacteriales</taxon>
        <taxon>Weeksellaceae</taxon>
        <taxon>Chryseobacterium group</taxon>
        <taxon>Chryseobacterium</taxon>
    </lineage>
</organism>
<keyword evidence="2" id="KW-0378">Hydrolase</keyword>
<proteinExistence type="predicted"/>
<evidence type="ECO:0000259" key="1">
    <source>
        <dbReference type="Pfam" id="PF09992"/>
    </source>
</evidence>
<gene>
    <name evidence="2" type="ORF">GCM10023210_31650</name>
</gene>
<name>A0ABP9MIE8_9FLAO</name>
<dbReference type="RefSeq" id="WP_345206197.1">
    <property type="nucleotide sequence ID" value="NZ_BAABHX010000005.1"/>
</dbReference>
<comment type="caution">
    <text evidence="2">The sequence shown here is derived from an EMBL/GenBank/DDBJ whole genome shotgun (WGS) entry which is preliminary data.</text>
</comment>
<evidence type="ECO:0000313" key="2">
    <source>
        <dbReference type="EMBL" id="GAA5097068.1"/>
    </source>
</evidence>